<feature type="region of interest" description="Disordered" evidence="1">
    <location>
        <begin position="1"/>
        <end position="40"/>
    </location>
</feature>
<dbReference type="AlphaFoldDB" id="A0A0J6YD88"/>
<organism evidence="2 3">
    <name type="scientific">Coccidioides immitis RMSCC 2394</name>
    <dbReference type="NCBI Taxonomy" id="404692"/>
    <lineage>
        <taxon>Eukaryota</taxon>
        <taxon>Fungi</taxon>
        <taxon>Dikarya</taxon>
        <taxon>Ascomycota</taxon>
        <taxon>Pezizomycotina</taxon>
        <taxon>Eurotiomycetes</taxon>
        <taxon>Eurotiomycetidae</taxon>
        <taxon>Onygenales</taxon>
        <taxon>Onygenaceae</taxon>
        <taxon>Coccidioides</taxon>
    </lineage>
</organism>
<dbReference type="EMBL" id="DS028095">
    <property type="protein sequence ID" value="KMP05655.1"/>
    <property type="molecule type" value="Genomic_DNA"/>
</dbReference>
<dbReference type="Proteomes" id="UP000054565">
    <property type="component" value="Unassembled WGS sequence"/>
</dbReference>
<name>A0A0J6YD88_COCIT</name>
<feature type="compositionally biased region" description="Basic and acidic residues" evidence="1">
    <location>
        <begin position="1"/>
        <end position="24"/>
    </location>
</feature>
<sequence>MDKAWKEGRRKDTPTASSRRKEARSGFTGSEGCSSRYRRPTVAGSMGCLEAVRAAGGRLACAGGWANGAALLFTLRSTLYYRGNPALPPWQNQPRAKIAGAHAEHCMH</sequence>
<evidence type="ECO:0000256" key="1">
    <source>
        <dbReference type="SAM" id="MobiDB-lite"/>
    </source>
</evidence>
<evidence type="ECO:0000313" key="2">
    <source>
        <dbReference type="EMBL" id="KMP05655.1"/>
    </source>
</evidence>
<gene>
    <name evidence="2" type="ORF">CIRG_05337</name>
</gene>
<accession>A0A0J6YD88</accession>
<protein>
    <submittedName>
        <fullName evidence="2">Uncharacterized protein</fullName>
    </submittedName>
</protein>
<evidence type="ECO:0000313" key="3">
    <source>
        <dbReference type="Proteomes" id="UP000054565"/>
    </source>
</evidence>
<reference evidence="3" key="1">
    <citation type="journal article" date="2010" name="Genome Res.">
        <title>Population genomic sequencing of Coccidioides fungi reveals recent hybridization and transposon control.</title>
        <authorList>
            <person name="Neafsey D.E."/>
            <person name="Barker B.M."/>
            <person name="Sharpton T.J."/>
            <person name="Stajich J.E."/>
            <person name="Park D.J."/>
            <person name="Whiston E."/>
            <person name="Hung C.-Y."/>
            <person name="McMahan C."/>
            <person name="White J."/>
            <person name="Sykes S."/>
            <person name="Heiman D."/>
            <person name="Young S."/>
            <person name="Zeng Q."/>
            <person name="Abouelleil A."/>
            <person name="Aftuck L."/>
            <person name="Bessette D."/>
            <person name="Brown A."/>
            <person name="FitzGerald M."/>
            <person name="Lui A."/>
            <person name="Macdonald J.P."/>
            <person name="Priest M."/>
            <person name="Orbach M.J."/>
            <person name="Galgiani J.N."/>
            <person name="Kirkland T.N."/>
            <person name="Cole G.T."/>
            <person name="Birren B.W."/>
            <person name="Henn M.R."/>
            <person name="Taylor J.W."/>
            <person name="Rounsley S.D."/>
        </authorList>
    </citation>
    <scope>NUCLEOTIDE SEQUENCE [LARGE SCALE GENOMIC DNA]</scope>
    <source>
        <strain evidence="3">RMSCC 2394</strain>
    </source>
</reference>
<proteinExistence type="predicted"/>